<dbReference type="CDD" id="cd06819">
    <property type="entry name" value="PLPDE_III_LS_D-TA"/>
    <property type="match status" value="1"/>
</dbReference>
<dbReference type="GO" id="GO:0008721">
    <property type="term" value="F:D-serine ammonia-lyase activity"/>
    <property type="evidence" value="ECO:0007669"/>
    <property type="project" value="TreeGrafter"/>
</dbReference>
<gene>
    <name evidence="4" type="ORF">AIOL_004679</name>
</gene>
<keyword evidence="5" id="KW-1185">Reference proteome</keyword>
<dbReference type="EC" id="4.1.2.48" evidence="4"/>
<evidence type="ECO:0000256" key="1">
    <source>
        <dbReference type="ARBA" id="ARBA00005323"/>
    </source>
</evidence>
<feature type="domain" description="D-serine dehydratase-like" evidence="3">
    <location>
        <begin position="278"/>
        <end position="363"/>
    </location>
</feature>
<comment type="similarity">
    <text evidence="1">Belongs to the DSD1 family.</text>
</comment>
<dbReference type="SUPFAM" id="SSF51419">
    <property type="entry name" value="PLP-binding barrel"/>
    <property type="match status" value="1"/>
</dbReference>
<dbReference type="Gene3D" id="2.40.37.20">
    <property type="entry name" value="D-serine dehydratase-like domain"/>
    <property type="match status" value="1"/>
</dbReference>
<comment type="caution">
    <text evidence="4">The sequence shown here is derived from an EMBL/GenBank/DDBJ whole genome shotgun (WGS) entry which is preliminary data.</text>
</comment>
<reference evidence="4 5" key="1">
    <citation type="submission" date="2015-06" db="EMBL/GenBank/DDBJ databases">
        <title>Draft genome sequence of an Alphaproteobacteria species associated to the Mediterranean sponge Oscarella lobularis.</title>
        <authorList>
            <person name="Jourda C."/>
            <person name="Santini S."/>
            <person name="Claverie J.-M."/>
        </authorList>
    </citation>
    <scope>NUCLEOTIDE SEQUENCE [LARGE SCALE GENOMIC DNA]</scope>
    <source>
        <strain evidence="4">IGS</strain>
    </source>
</reference>
<dbReference type="Proteomes" id="UP000037178">
    <property type="component" value="Unassembled WGS sequence"/>
</dbReference>
<protein>
    <submittedName>
        <fullName evidence="4">Low-specificity L-threonine aldolase</fullName>
        <ecNumber evidence="4">4.1.2.48</ecNumber>
    </submittedName>
</protein>
<dbReference type="STRING" id="1675527.AIOL_004679"/>
<sequence>MTLDDLELGYDIPARPGMMEAEILTPALVLDLDVLERNLATMAAEAKAHGMRLRPHGKMHKSVDVARLQMARGAVGLCAQKVSEAEAFARGGIPDILVSNQVTDPAKLDRLAGLAAKGTRISVCVDDMQNVSAISAAATTHGIELHCLVEIDSGAGRCGVTEPQEAVALARVIEGAQGLRLEGLQSYQGAAQHIADPAQQAETLARAEDLTARTVAALADAGLPPEVVTGGGTGSYRTESASPLFTELQCGSYAFMDADYGRIEDHKGQRLDQRFGYALFVLASVISVAKPGQAVCDAGLKSLAVDSGLPRCADDDLSYLGASDEHGQIADPANRLRLNDRLRLIPGHCDPNVNLHDWFVGLRGGVVECLWPVSARGKSL</sequence>
<dbReference type="InterPro" id="IPR051466">
    <property type="entry name" value="D-amino_acid_metab_enzyme"/>
</dbReference>
<dbReference type="GO" id="GO:0036088">
    <property type="term" value="P:D-serine catabolic process"/>
    <property type="evidence" value="ECO:0007669"/>
    <property type="project" value="TreeGrafter"/>
</dbReference>
<dbReference type="PANTHER" id="PTHR28004:SF2">
    <property type="entry name" value="D-SERINE DEHYDRATASE"/>
    <property type="match status" value="1"/>
</dbReference>
<dbReference type="Pfam" id="PF01168">
    <property type="entry name" value="Ala_racemase_N"/>
    <property type="match status" value="1"/>
</dbReference>
<keyword evidence="2 4" id="KW-0456">Lyase</keyword>
<dbReference type="EMBL" id="LFTY01000002">
    <property type="protein sequence ID" value="KMW59696.1"/>
    <property type="molecule type" value="Genomic_DNA"/>
</dbReference>
<evidence type="ECO:0000256" key="2">
    <source>
        <dbReference type="ARBA" id="ARBA00023239"/>
    </source>
</evidence>
<dbReference type="InterPro" id="IPR001608">
    <property type="entry name" value="Ala_racemase_N"/>
</dbReference>
<accession>A0A0J9EAQ4</accession>
<name>A0A0J9EAQ4_9RHOB</name>
<dbReference type="Gene3D" id="3.20.20.10">
    <property type="entry name" value="Alanine racemase"/>
    <property type="match status" value="1"/>
</dbReference>
<dbReference type="Pfam" id="PF14031">
    <property type="entry name" value="D-ser_dehydrat"/>
    <property type="match status" value="1"/>
</dbReference>
<dbReference type="InterPro" id="IPR029066">
    <property type="entry name" value="PLP-binding_barrel"/>
</dbReference>
<dbReference type="AlphaFoldDB" id="A0A0J9EAQ4"/>
<dbReference type="PATRIC" id="fig|1675527.3.peg.4913"/>
<evidence type="ECO:0000313" key="5">
    <source>
        <dbReference type="Proteomes" id="UP000037178"/>
    </source>
</evidence>
<dbReference type="InterPro" id="IPR026956">
    <property type="entry name" value="D-ser_dehydrat-like_dom"/>
</dbReference>
<dbReference type="InterPro" id="IPR042208">
    <property type="entry name" value="D-ser_dehydrat-like_sf"/>
</dbReference>
<dbReference type="RefSeq" id="WP_394298932.1">
    <property type="nucleotide sequence ID" value="NZ_LFTY01000002.1"/>
</dbReference>
<dbReference type="PANTHER" id="PTHR28004">
    <property type="entry name" value="ZGC:162816-RELATED"/>
    <property type="match status" value="1"/>
</dbReference>
<evidence type="ECO:0000313" key="4">
    <source>
        <dbReference type="EMBL" id="KMW59696.1"/>
    </source>
</evidence>
<proteinExistence type="inferred from homology"/>
<evidence type="ECO:0000259" key="3">
    <source>
        <dbReference type="SMART" id="SM01119"/>
    </source>
</evidence>
<dbReference type="SMART" id="SM01119">
    <property type="entry name" value="D-ser_dehydrat"/>
    <property type="match status" value="1"/>
</dbReference>
<organism evidence="4 5">
    <name type="scientific">Candidatus Rhodobacter oscarellae</name>
    <dbReference type="NCBI Taxonomy" id="1675527"/>
    <lineage>
        <taxon>Bacteria</taxon>
        <taxon>Pseudomonadati</taxon>
        <taxon>Pseudomonadota</taxon>
        <taxon>Alphaproteobacteria</taxon>
        <taxon>Rhodobacterales</taxon>
        <taxon>Rhodobacter group</taxon>
        <taxon>Rhodobacter</taxon>
    </lineage>
</organism>